<dbReference type="EMBL" id="LGGD01000133">
    <property type="protein sequence ID" value="KUK61422.1"/>
    <property type="molecule type" value="Genomic_DNA"/>
</dbReference>
<comment type="caution">
    <text evidence="2">The sequence shown here is derived from an EMBL/GenBank/DDBJ whole genome shotgun (WGS) entry which is preliminary data.</text>
</comment>
<sequence>MFVNTQLFKPKICPEFVTQTIKYLIQNDKIHEVTPNRALLLCILVFVLVAPATAGSVERTVAQLPEGAVGDLEVTLTVTDIPVGGIVETIPDGCTWAGCDHPDDRTRVSNRTVAFAVIGEETIRYRLQGPPEAGVALAGTWEGLLTGESGVVGSDEPRDSGQATQTTVPGTPGFGYAAALAALAVVFGRRCGR</sequence>
<dbReference type="PATRIC" id="fig|2198.4.peg.1450"/>
<gene>
    <name evidence="2" type="ORF">XD82_1120</name>
</gene>
<dbReference type="AlphaFoldDB" id="A0A117LQ83"/>
<evidence type="ECO:0000256" key="1">
    <source>
        <dbReference type="SAM" id="MobiDB-lite"/>
    </source>
</evidence>
<accession>A0A117LQ83</accession>
<name>A0A117LQ83_9EURY</name>
<evidence type="ECO:0000313" key="3">
    <source>
        <dbReference type="Proteomes" id="UP000054323"/>
    </source>
</evidence>
<organism evidence="2 3">
    <name type="scientific">Methanoculleus marisnigri</name>
    <dbReference type="NCBI Taxonomy" id="2198"/>
    <lineage>
        <taxon>Archaea</taxon>
        <taxon>Methanobacteriati</taxon>
        <taxon>Methanobacteriota</taxon>
        <taxon>Stenosarchaea group</taxon>
        <taxon>Methanomicrobia</taxon>
        <taxon>Methanomicrobiales</taxon>
        <taxon>Methanomicrobiaceae</taxon>
        <taxon>Methanoculleus</taxon>
    </lineage>
</organism>
<feature type="region of interest" description="Disordered" evidence="1">
    <location>
        <begin position="148"/>
        <end position="169"/>
    </location>
</feature>
<proteinExistence type="predicted"/>
<dbReference type="Proteomes" id="UP000054323">
    <property type="component" value="Unassembled WGS sequence"/>
</dbReference>
<protein>
    <submittedName>
        <fullName evidence="2">Uncharacterized protein</fullName>
    </submittedName>
</protein>
<evidence type="ECO:0000313" key="2">
    <source>
        <dbReference type="EMBL" id="KUK61422.1"/>
    </source>
</evidence>
<reference evidence="3" key="1">
    <citation type="journal article" date="2015" name="MBio">
        <title>Genome-Resolved Metagenomic Analysis Reveals Roles for Candidate Phyla and Other Microbial Community Members in Biogeochemical Transformations in Oil Reservoirs.</title>
        <authorList>
            <person name="Hu P."/>
            <person name="Tom L."/>
            <person name="Singh A."/>
            <person name="Thomas B.C."/>
            <person name="Baker B.J."/>
            <person name="Piceno Y.M."/>
            <person name="Andersen G.L."/>
            <person name="Banfield J.F."/>
        </authorList>
    </citation>
    <scope>NUCLEOTIDE SEQUENCE [LARGE SCALE GENOMIC DNA]</scope>
</reference>